<reference evidence="3" key="1">
    <citation type="submission" date="2024-06" db="EMBL/GenBank/DDBJ databases">
        <title>Multi-omics analyses provide insights into the biosynthesis of the anticancer antibiotic pleurotin in Hohenbuehelia grisea.</title>
        <authorList>
            <person name="Weaver J.A."/>
            <person name="Alberti F."/>
        </authorList>
    </citation>
    <scope>NUCLEOTIDE SEQUENCE [LARGE SCALE GENOMIC DNA]</scope>
    <source>
        <strain evidence="3">T-177</strain>
    </source>
</reference>
<evidence type="ECO:0000313" key="3">
    <source>
        <dbReference type="Proteomes" id="UP001556367"/>
    </source>
</evidence>
<evidence type="ECO:0000313" key="2">
    <source>
        <dbReference type="EMBL" id="KAL0951525.1"/>
    </source>
</evidence>
<sequence>MSTESGKIFNVAEPQGAEQVQFETTAATAQVDAPSSTIAREVEHNAERAHDAALQAASSAKMHGALLTGETTTAAGQFKHEASATTNAAVAQGQHDVEAAKAAGAGYVEQAKALAGSALATAQSYLPAAVGGTSNTTTTTTDHSAPTATGTASETLTNIASTVQAGAVSALETAKGYVAAAHETGLSAAQPHLEKAKETVQANLPIGTQPQVAPPASSTGIPATTAPLESGPHTVGTPYPATTTTTGSGLKVAENA</sequence>
<dbReference type="Proteomes" id="UP001556367">
    <property type="component" value="Unassembled WGS sequence"/>
</dbReference>
<keyword evidence="3" id="KW-1185">Reference proteome</keyword>
<name>A0ABR3J7Q5_9AGAR</name>
<accession>A0ABR3J7Q5</accession>
<proteinExistence type="predicted"/>
<feature type="compositionally biased region" description="Polar residues" evidence="1">
    <location>
        <begin position="209"/>
        <end position="222"/>
    </location>
</feature>
<dbReference type="EMBL" id="JASNQZ010000011">
    <property type="protein sequence ID" value="KAL0951525.1"/>
    <property type="molecule type" value="Genomic_DNA"/>
</dbReference>
<organism evidence="2 3">
    <name type="scientific">Hohenbuehelia grisea</name>
    <dbReference type="NCBI Taxonomy" id="104357"/>
    <lineage>
        <taxon>Eukaryota</taxon>
        <taxon>Fungi</taxon>
        <taxon>Dikarya</taxon>
        <taxon>Basidiomycota</taxon>
        <taxon>Agaricomycotina</taxon>
        <taxon>Agaricomycetes</taxon>
        <taxon>Agaricomycetidae</taxon>
        <taxon>Agaricales</taxon>
        <taxon>Pleurotineae</taxon>
        <taxon>Pleurotaceae</taxon>
        <taxon>Hohenbuehelia</taxon>
    </lineage>
</organism>
<gene>
    <name evidence="2" type="ORF">HGRIS_008209</name>
</gene>
<protein>
    <submittedName>
        <fullName evidence="2">Uncharacterized protein</fullName>
    </submittedName>
</protein>
<evidence type="ECO:0000256" key="1">
    <source>
        <dbReference type="SAM" id="MobiDB-lite"/>
    </source>
</evidence>
<feature type="compositionally biased region" description="Low complexity" evidence="1">
    <location>
        <begin position="234"/>
        <end position="247"/>
    </location>
</feature>
<comment type="caution">
    <text evidence="2">The sequence shown here is derived from an EMBL/GenBank/DDBJ whole genome shotgun (WGS) entry which is preliminary data.</text>
</comment>
<feature type="region of interest" description="Disordered" evidence="1">
    <location>
        <begin position="209"/>
        <end position="256"/>
    </location>
</feature>